<dbReference type="SMART" id="SM00248">
    <property type="entry name" value="ANK"/>
    <property type="match status" value="5"/>
</dbReference>
<dbReference type="PROSITE" id="PS50088">
    <property type="entry name" value="ANK_REPEAT"/>
    <property type="match status" value="3"/>
</dbReference>
<dbReference type="Pfam" id="PF12796">
    <property type="entry name" value="Ank_2"/>
    <property type="match status" value="1"/>
</dbReference>
<evidence type="ECO:0000256" key="1">
    <source>
        <dbReference type="SAM" id="Phobius"/>
    </source>
</evidence>
<proteinExistence type="predicted"/>
<keyword evidence="1" id="KW-1133">Transmembrane helix</keyword>
<dbReference type="PANTHER" id="PTHR44207:SF2">
    <property type="entry name" value="REPEAT PROTEIN, PUTATIVE-RELATED"/>
    <property type="match status" value="1"/>
</dbReference>
<accession>A0A6C0C6S9</accession>
<name>A0A6C0C6S9_9ZZZZ</name>
<dbReference type="AlphaFoldDB" id="A0A6C0C6S9"/>
<feature type="transmembrane region" description="Helical" evidence="1">
    <location>
        <begin position="275"/>
        <end position="293"/>
    </location>
</feature>
<protein>
    <submittedName>
        <fullName evidence="2">Uncharacterized protein</fullName>
    </submittedName>
</protein>
<dbReference type="InterPro" id="IPR036770">
    <property type="entry name" value="Ankyrin_rpt-contain_sf"/>
</dbReference>
<organism evidence="2">
    <name type="scientific">viral metagenome</name>
    <dbReference type="NCBI Taxonomy" id="1070528"/>
    <lineage>
        <taxon>unclassified sequences</taxon>
        <taxon>metagenomes</taxon>
        <taxon>organismal metagenomes</taxon>
    </lineage>
</organism>
<keyword evidence="1" id="KW-0472">Membrane</keyword>
<evidence type="ECO:0000313" key="2">
    <source>
        <dbReference type="EMBL" id="QHT00258.1"/>
    </source>
</evidence>
<reference evidence="2" key="1">
    <citation type="journal article" date="2020" name="Nature">
        <title>Giant virus diversity and host interactions through global metagenomics.</title>
        <authorList>
            <person name="Schulz F."/>
            <person name="Roux S."/>
            <person name="Paez-Espino D."/>
            <person name="Jungbluth S."/>
            <person name="Walsh D.A."/>
            <person name="Denef V.J."/>
            <person name="McMahon K.D."/>
            <person name="Konstantinidis K.T."/>
            <person name="Eloe-Fadrosh E.A."/>
            <person name="Kyrpides N.C."/>
            <person name="Woyke T."/>
        </authorList>
    </citation>
    <scope>NUCLEOTIDE SEQUENCE</scope>
    <source>
        <strain evidence="2">GVMAG-M-3300020192-26</strain>
    </source>
</reference>
<dbReference type="EMBL" id="MN739353">
    <property type="protein sequence ID" value="QHT00258.1"/>
    <property type="molecule type" value="Genomic_DNA"/>
</dbReference>
<dbReference type="InterPro" id="IPR002110">
    <property type="entry name" value="Ankyrin_rpt"/>
</dbReference>
<keyword evidence="1" id="KW-0812">Transmembrane</keyword>
<dbReference type="PANTHER" id="PTHR44207">
    <property type="entry name" value="SURFACE ANTIGEN BSPA-LIKE-RELATED"/>
    <property type="match status" value="1"/>
</dbReference>
<dbReference type="Gene3D" id="1.25.40.20">
    <property type="entry name" value="Ankyrin repeat-containing domain"/>
    <property type="match status" value="1"/>
</dbReference>
<dbReference type="PROSITE" id="PS50297">
    <property type="entry name" value="ANK_REP_REGION"/>
    <property type="match status" value="1"/>
</dbReference>
<sequence length="294" mass="33480">MSQKITDLIVANDEDINKLLDIPEIKLGTTVNESFYNALRYTTPNCALMLMNQGAIPYIPRMIDMMLNIKHDEMHILQNMLAIPKLSFVSYHCNKDDRAILCEFIRKLSSRNKKYHDIIELLINQGIDINKEDRYGKTPLRLLCGRNEFGLIKMLVDKQVDLNKKSHSGHTALTYSIQFRKDECAQFLIKSGADLDLQMDNGNTALMLAADQNMRDVVASLLNNGASTSIYNNNLYTVLDIVKNKSDRNEDIVRALKENSSTKEMMVEGNANVSLANMLHFITIIMMLLVLLFK</sequence>
<dbReference type="Pfam" id="PF00023">
    <property type="entry name" value="Ank"/>
    <property type="match status" value="1"/>
</dbReference>
<dbReference type="SUPFAM" id="SSF48403">
    <property type="entry name" value="Ankyrin repeat"/>
    <property type="match status" value="1"/>
</dbReference>